<dbReference type="InterPro" id="IPR002078">
    <property type="entry name" value="Sigma_54_int"/>
</dbReference>
<gene>
    <name evidence="6" type="primary">nifA</name>
    <name evidence="6" type="ORF">Pan241w_23410</name>
</gene>
<dbReference type="PROSITE" id="PS00688">
    <property type="entry name" value="SIGMA54_INTERACT_3"/>
    <property type="match status" value="1"/>
</dbReference>
<dbReference type="RefSeq" id="WP_145215176.1">
    <property type="nucleotide sequence ID" value="NZ_CP036269.1"/>
</dbReference>
<dbReference type="InterPro" id="IPR027417">
    <property type="entry name" value="P-loop_NTPase"/>
</dbReference>
<dbReference type="InterPro" id="IPR058031">
    <property type="entry name" value="AAA_lid_NorR"/>
</dbReference>
<dbReference type="InterPro" id="IPR003593">
    <property type="entry name" value="AAA+_ATPase"/>
</dbReference>
<dbReference type="Gene3D" id="3.40.50.300">
    <property type="entry name" value="P-loop containing nucleotide triphosphate hydrolases"/>
    <property type="match status" value="1"/>
</dbReference>
<keyword evidence="7" id="KW-1185">Reference proteome</keyword>
<accession>A0A517REG7</accession>
<feature type="domain" description="Sigma-54 factor interaction" evidence="5">
    <location>
        <begin position="150"/>
        <end position="379"/>
    </location>
</feature>
<keyword evidence="3" id="KW-0805">Transcription regulation</keyword>
<dbReference type="SUPFAM" id="SSF46689">
    <property type="entry name" value="Homeodomain-like"/>
    <property type="match status" value="1"/>
</dbReference>
<dbReference type="Pfam" id="PF02954">
    <property type="entry name" value="HTH_8"/>
    <property type="match status" value="1"/>
</dbReference>
<name>A0A517REG7_9PLAN</name>
<dbReference type="GO" id="GO:0043565">
    <property type="term" value="F:sequence-specific DNA binding"/>
    <property type="evidence" value="ECO:0007669"/>
    <property type="project" value="InterPro"/>
</dbReference>
<organism evidence="6 7">
    <name type="scientific">Gimesia alba</name>
    <dbReference type="NCBI Taxonomy" id="2527973"/>
    <lineage>
        <taxon>Bacteria</taxon>
        <taxon>Pseudomonadati</taxon>
        <taxon>Planctomycetota</taxon>
        <taxon>Planctomycetia</taxon>
        <taxon>Planctomycetales</taxon>
        <taxon>Planctomycetaceae</taxon>
        <taxon>Gimesia</taxon>
    </lineage>
</organism>
<evidence type="ECO:0000256" key="4">
    <source>
        <dbReference type="ARBA" id="ARBA00023163"/>
    </source>
</evidence>
<dbReference type="SUPFAM" id="SSF52540">
    <property type="entry name" value="P-loop containing nucleoside triphosphate hydrolases"/>
    <property type="match status" value="1"/>
</dbReference>
<evidence type="ECO:0000256" key="1">
    <source>
        <dbReference type="ARBA" id="ARBA00022741"/>
    </source>
</evidence>
<keyword evidence="4" id="KW-0804">Transcription</keyword>
<evidence type="ECO:0000256" key="3">
    <source>
        <dbReference type="ARBA" id="ARBA00023015"/>
    </source>
</evidence>
<dbReference type="Gene3D" id="1.10.8.60">
    <property type="match status" value="1"/>
</dbReference>
<dbReference type="Proteomes" id="UP000317171">
    <property type="component" value="Chromosome"/>
</dbReference>
<dbReference type="OrthoDB" id="9807827at2"/>
<proteinExistence type="predicted"/>
<dbReference type="KEGG" id="gaz:Pan241w_23410"/>
<dbReference type="PANTHER" id="PTHR32071">
    <property type="entry name" value="TRANSCRIPTIONAL REGULATORY PROTEIN"/>
    <property type="match status" value="1"/>
</dbReference>
<evidence type="ECO:0000259" key="5">
    <source>
        <dbReference type="PROSITE" id="PS50045"/>
    </source>
</evidence>
<dbReference type="PROSITE" id="PS50045">
    <property type="entry name" value="SIGMA54_INTERACT_4"/>
    <property type="match status" value="1"/>
</dbReference>
<dbReference type="GO" id="GO:0005524">
    <property type="term" value="F:ATP binding"/>
    <property type="evidence" value="ECO:0007669"/>
    <property type="project" value="UniProtKB-KW"/>
</dbReference>
<dbReference type="InterPro" id="IPR025944">
    <property type="entry name" value="Sigma_54_int_dom_CS"/>
</dbReference>
<dbReference type="PRINTS" id="PR01590">
    <property type="entry name" value="HTHFIS"/>
</dbReference>
<dbReference type="FunFam" id="3.40.50.300:FF:000006">
    <property type="entry name" value="DNA-binding transcriptional regulator NtrC"/>
    <property type="match status" value="1"/>
</dbReference>
<dbReference type="Gene3D" id="1.10.10.60">
    <property type="entry name" value="Homeodomain-like"/>
    <property type="match status" value="1"/>
</dbReference>
<sequence length="478" mass="53656">MPPIGIIYTTDAQLESVLKTNLEKNINQCIQTASHPAELEQCLQESSSPAVLYLDLRTSDVPCEHDYRSDVLTYLREICPVPLKLVSVIDQFLPLDLVETATFLTDAFLEYPPKPEELSSLAKELEGIQAVKKPASLPESRQIYAYNRHVTTYTPAMLPIIDQISKIAKHNVTLLLVGETGTGKTTLASMIHELSPRSSEPFQNIACGALPSDLIESELFGHLRGSFTGAERSKIGRFEAAGKGTLLLDEIDILSAKDQAKLLKVIETGQFEPIGSTESRISEARLIVAANVELDELTRKNKFRSDLYYRLNVLQFRLPALRERPNDIIPLSLQFIKECCQQHSVAINKVHLKVLRMLKQYQWPGNLRELKNQIQRAVLFSSNGELTTDEFSPDILQQTMSLPEQCLHSSQESKTLADQVAMNEMHLLQKSLSENGYRKTATAKALGISRVGLYKKMRKYGMLEQKKPVPQDKLHAES</sequence>
<dbReference type="EMBL" id="CP036269">
    <property type="protein sequence ID" value="QDT42259.1"/>
    <property type="molecule type" value="Genomic_DNA"/>
</dbReference>
<protein>
    <submittedName>
        <fullName evidence="6">Nif-specific regulatory protein</fullName>
    </submittedName>
</protein>
<dbReference type="InterPro" id="IPR009057">
    <property type="entry name" value="Homeodomain-like_sf"/>
</dbReference>
<dbReference type="SMART" id="SM00382">
    <property type="entry name" value="AAA"/>
    <property type="match status" value="1"/>
</dbReference>
<dbReference type="CDD" id="cd00009">
    <property type="entry name" value="AAA"/>
    <property type="match status" value="1"/>
</dbReference>
<keyword evidence="1" id="KW-0547">Nucleotide-binding</keyword>
<evidence type="ECO:0000256" key="2">
    <source>
        <dbReference type="ARBA" id="ARBA00022840"/>
    </source>
</evidence>
<dbReference type="GO" id="GO:0006355">
    <property type="term" value="P:regulation of DNA-templated transcription"/>
    <property type="evidence" value="ECO:0007669"/>
    <property type="project" value="InterPro"/>
</dbReference>
<dbReference type="AlphaFoldDB" id="A0A517REG7"/>
<dbReference type="Pfam" id="PF25601">
    <property type="entry name" value="AAA_lid_14"/>
    <property type="match status" value="1"/>
</dbReference>
<dbReference type="InterPro" id="IPR002197">
    <property type="entry name" value="HTH_Fis"/>
</dbReference>
<dbReference type="Pfam" id="PF00158">
    <property type="entry name" value="Sigma54_activat"/>
    <property type="match status" value="1"/>
</dbReference>
<evidence type="ECO:0000313" key="7">
    <source>
        <dbReference type="Proteomes" id="UP000317171"/>
    </source>
</evidence>
<dbReference type="PROSITE" id="PS00675">
    <property type="entry name" value="SIGMA54_INTERACT_1"/>
    <property type="match status" value="1"/>
</dbReference>
<keyword evidence="2" id="KW-0067">ATP-binding</keyword>
<reference evidence="6 7" key="1">
    <citation type="submission" date="2019-02" db="EMBL/GenBank/DDBJ databases">
        <title>Deep-cultivation of Planctomycetes and their phenomic and genomic characterization uncovers novel biology.</title>
        <authorList>
            <person name="Wiegand S."/>
            <person name="Jogler M."/>
            <person name="Boedeker C."/>
            <person name="Pinto D."/>
            <person name="Vollmers J."/>
            <person name="Rivas-Marin E."/>
            <person name="Kohn T."/>
            <person name="Peeters S.H."/>
            <person name="Heuer A."/>
            <person name="Rast P."/>
            <person name="Oberbeckmann S."/>
            <person name="Bunk B."/>
            <person name="Jeske O."/>
            <person name="Meyerdierks A."/>
            <person name="Storesund J.E."/>
            <person name="Kallscheuer N."/>
            <person name="Luecker S."/>
            <person name="Lage O.M."/>
            <person name="Pohl T."/>
            <person name="Merkel B.J."/>
            <person name="Hornburger P."/>
            <person name="Mueller R.-W."/>
            <person name="Bruemmer F."/>
            <person name="Labrenz M."/>
            <person name="Spormann A.M."/>
            <person name="Op den Camp H."/>
            <person name="Overmann J."/>
            <person name="Amann R."/>
            <person name="Jetten M.S.M."/>
            <person name="Mascher T."/>
            <person name="Medema M.H."/>
            <person name="Devos D.P."/>
            <person name="Kaster A.-K."/>
            <person name="Ovreas L."/>
            <person name="Rohde M."/>
            <person name="Galperin M.Y."/>
            <person name="Jogler C."/>
        </authorList>
    </citation>
    <scope>NUCLEOTIDE SEQUENCE [LARGE SCALE GENOMIC DNA]</scope>
    <source>
        <strain evidence="6 7">Pan241w</strain>
    </source>
</reference>
<dbReference type="InterPro" id="IPR025662">
    <property type="entry name" value="Sigma_54_int_dom_ATP-bd_1"/>
</dbReference>
<evidence type="ECO:0000313" key="6">
    <source>
        <dbReference type="EMBL" id="QDT42259.1"/>
    </source>
</evidence>